<dbReference type="GO" id="GO:0055085">
    <property type="term" value="P:transmembrane transport"/>
    <property type="evidence" value="ECO:0007669"/>
    <property type="project" value="InterPro"/>
</dbReference>
<dbReference type="AlphaFoldDB" id="A0A0A0HRP0"/>
<dbReference type="PANTHER" id="PTHR11814">
    <property type="entry name" value="SULFATE TRANSPORTER"/>
    <property type="match status" value="1"/>
</dbReference>
<proteinExistence type="predicted"/>
<dbReference type="RefSeq" id="WP_052115449.1">
    <property type="nucleotide sequence ID" value="NZ_KN293991.1"/>
</dbReference>
<comment type="caution">
    <text evidence="1">The sequence shown here is derived from an EMBL/GenBank/DDBJ whole genome shotgun (WGS) entry which is preliminary data.</text>
</comment>
<organism evidence="1 2">
    <name type="scientific">Roseovarius mucosus DSM 17069</name>
    <dbReference type="NCBI Taxonomy" id="1288298"/>
    <lineage>
        <taxon>Bacteria</taxon>
        <taxon>Pseudomonadati</taxon>
        <taxon>Pseudomonadota</taxon>
        <taxon>Alphaproteobacteria</taxon>
        <taxon>Rhodobacterales</taxon>
        <taxon>Roseobacteraceae</taxon>
        <taxon>Roseovarius</taxon>
    </lineage>
</organism>
<protein>
    <submittedName>
        <fullName evidence="1">Sulfate permease</fullName>
    </submittedName>
</protein>
<gene>
    <name evidence="1" type="ORF">rosmuc_00219</name>
</gene>
<dbReference type="EMBL" id="AONH01000001">
    <property type="protein sequence ID" value="KGM89626.1"/>
    <property type="molecule type" value="Genomic_DNA"/>
</dbReference>
<dbReference type="InterPro" id="IPR001902">
    <property type="entry name" value="SLC26A/SulP_fam"/>
</dbReference>
<evidence type="ECO:0000313" key="2">
    <source>
        <dbReference type="Proteomes" id="UP000030021"/>
    </source>
</evidence>
<dbReference type="eggNOG" id="COG0659">
    <property type="taxonomic scope" value="Bacteria"/>
</dbReference>
<dbReference type="HOGENOM" id="CLU_2957853_0_0_5"/>
<reference evidence="1 2" key="1">
    <citation type="submission" date="2013-01" db="EMBL/GenBank/DDBJ databases">
        <authorList>
            <person name="Fiebig A."/>
            <person name="Goeker M."/>
            <person name="Klenk H.-P.P."/>
        </authorList>
    </citation>
    <scope>NUCLEOTIDE SEQUENCE [LARGE SCALE GENOMIC DNA]</scope>
    <source>
        <strain evidence="1 2">DSM 17069</strain>
    </source>
</reference>
<dbReference type="GO" id="GO:0016020">
    <property type="term" value="C:membrane"/>
    <property type="evidence" value="ECO:0007669"/>
    <property type="project" value="InterPro"/>
</dbReference>
<dbReference type="PATRIC" id="fig|1288298.3.peg.217"/>
<evidence type="ECO:0000313" key="1">
    <source>
        <dbReference type="EMBL" id="KGM89626.1"/>
    </source>
</evidence>
<name>A0A0A0HRP0_9RHOB</name>
<accession>A0A0A0HRP0</accession>
<sequence length="59" mass="6668">MNPSQVGRFLPILDWGRHYSRHLLTDDALAAVIVTIMLFPQSLAYARLACLPPWLAPFC</sequence>
<dbReference type="Proteomes" id="UP000030021">
    <property type="component" value="Unassembled WGS sequence"/>
</dbReference>